<dbReference type="PANTHER" id="PTHR30024:SF46">
    <property type="entry name" value="ABC TRANSPORTER, SUBSTRATE-BINDING LIPOPROTEIN"/>
    <property type="match status" value="1"/>
</dbReference>
<evidence type="ECO:0000313" key="3">
    <source>
        <dbReference type="Proteomes" id="UP000066014"/>
    </source>
</evidence>
<dbReference type="Proteomes" id="UP000066014">
    <property type="component" value="Chromosome"/>
</dbReference>
<dbReference type="HOGENOM" id="CLU_062584_2_0_4"/>
<name>A0A060NX60_9BURK</name>
<keyword evidence="3" id="KW-1185">Reference proteome</keyword>
<dbReference type="EMBL" id="AP014569">
    <property type="protein sequence ID" value="BAO83489.1"/>
    <property type="molecule type" value="Genomic_DNA"/>
</dbReference>
<dbReference type="SUPFAM" id="SSF53850">
    <property type="entry name" value="Periplasmic binding protein-like II"/>
    <property type="match status" value="1"/>
</dbReference>
<dbReference type="AlphaFoldDB" id="A0A060NX60"/>
<dbReference type="Pfam" id="PF13379">
    <property type="entry name" value="NMT1_2"/>
    <property type="match status" value="1"/>
</dbReference>
<dbReference type="Gene3D" id="3.40.190.10">
    <property type="entry name" value="Periplasmic binding protein-like II"/>
    <property type="match status" value="2"/>
</dbReference>
<organism evidence="2 3">
    <name type="scientific">Serpentinimonas maccroryi</name>
    <dbReference type="NCBI Taxonomy" id="1458426"/>
    <lineage>
        <taxon>Bacteria</taxon>
        <taxon>Pseudomonadati</taxon>
        <taxon>Pseudomonadota</taxon>
        <taxon>Betaproteobacteria</taxon>
        <taxon>Burkholderiales</taxon>
        <taxon>Comamonadaceae</taxon>
        <taxon>Serpentinimonas</taxon>
    </lineage>
</organism>
<keyword evidence="1" id="KW-0732">Signal</keyword>
<feature type="chain" id="PRO_5001584924" evidence="1">
    <location>
        <begin position="25"/>
        <end position="321"/>
    </location>
</feature>
<protein>
    <submittedName>
        <fullName evidence="2">ABC-type nitrate/sulfonate/bicarbonate transport systems, periplasmic component</fullName>
    </submittedName>
</protein>
<sequence>MSLSRRHLLASSALLALPALPAFARPGELVLWGPPSTPSAVLAVAVQQGFLSAVAGQVSVRVWRDPDELRAGLAAGSIQASIVPTVTAANLHNRGLGLRLLNVMTDGLNTIVAAEPMADLNALRGRTLAMPFINDSPGLVFRRLARAEGLDPARDLRIQPAGTPAEAAQLLLAGRVDAAMLPEPAASAALIGAARAGRTLVRAFDVQAAFGRHFGHASVPQAGLALRDGWRTEHPQAVEALQAGLVRAVAYARANPAAAAQAAAGVLGLPAPVIEQSIAHSLLVAHRARQARPALETYLRVVAEGNIGLIGGRLPADDFYL</sequence>
<dbReference type="KEGG" id="cbab:SMCB_1261"/>
<dbReference type="InterPro" id="IPR027024">
    <property type="entry name" value="UCP027386_ABC_sbc_TM0202"/>
</dbReference>
<dbReference type="RefSeq" id="WP_045535800.1">
    <property type="nucleotide sequence ID" value="NZ_AP014569.1"/>
</dbReference>
<accession>A0A060NX60</accession>
<dbReference type="OrthoDB" id="9814375at2"/>
<dbReference type="PIRSF" id="PIRSF027386">
    <property type="entry name" value="UCP027386_ABC_sbc_TM0202"/>
    <property type="match status" value="1"/>
</dbReference>
<feature type="signal peptide" evidence="1">
    <location>
        <begin position="1"/>
        <end position="24"/>
    </location>
</feature>
<dbReference type="STRING" id="1458426.SMCB_1261"/>
<dbReference type="PANTHER" id="PTHR30024">
    <property type="entry name" value="ALIPHATIC SULFONATES-BINDING PROTEIN-RELATED"/>
    <property type="match status" value="1"/>
</dbReference>
<proteinExistence type="predicted"/>
<evidence type="ECO:0000256" key="1">
    <source>
        <dbReference type="SAM" id="SignalP"/>
    </source>
</evidence>
<gene>
    <name evidence="2" type="ORF">SMCB_1261</name>
</gene>
<evidence type="ECO:0000313" key="2">
    <source>
        <dbReference type="EMBL" id="BAO83489.1"/>
    </source>
</evidence>
<reference evidence="2 3" key="1">
    <citation type="journal article" date="2014" name="Nat. Commun.">
        <title>Physiological and genomic features of highly alkaliphilic hydrogen-utilizing Betaproteobacteria from a continental serpentinizing site.</title>
        <authorList>
            <person name="Suzuki S."/>
            <person name="Kuenen J.G."/>
            <person name="Schipper K."/>
            <person name="van der Velde S."/>
            <person name="Ishii S."/>
            <person name="Wu A."/>
            <person name="Sorokin D.Y."/>
            <person name="Tenney A."/>
            <person name="Meng X.Y."/>
            <person name="Morrill P.L."/>
            <person name="Kamagata Y."/>
            <person name="Muyzer G."/>
            <person name="Nealson K.H."/>
        </authorList>
    </citation>
    <scope>NUCLEOTIDE SEQUENCE [LARGE SCALE GENOMIC DNA]</scope>
    <source>
        <strain evidence="2 3">B1</strain>
    </source>
</reference>